<organism evidence="2 3">
    <name type="scientific">Algisphaera agarilytica</name>
    <dbReference type="NCBI Taxonomy" id="1385975"/>
    <lineage>
        <taxon>Bacteria</taxon>
        <taxon>Pseudomonadati</taxon>
        <taxon>Planctomycetota</taxon>
        <taxon>Phycisphaerae</taxon>
        <taxon>Phycisphaerales</taxon>
        <taxon>Phycisphaeraceae</taxon>
        <taxon>Algisphaera</taxon>
    </lineage>
</organism>
<dbReference type="PANTHER" id="PTHR43312">
    <property type="entry name" value="D-THREO-ALDOSE 1-DEHYDROGENASE"/>
    <property type="match status" value="1"/>
</dbReference>
<gene>
    <name evidence="2" type="ORF">HNQ40_001245</name>
</gene>
<keyword evidence="3" id="KW-1185">Reference proteome</keyword>
<dbReference type="GO" id="GO:0016491">
    <property type="term" value="F:oxidoreductase activity"/>
    <property type="evidence" value="ECO:0007669"/>
    <property type="project" value="InterPro"/>
</dbReference>
<dbReference type="Proteomes" id="UP000541810">
    <property type="component" value="Unassembled WGS sequence"/>
</dbReference>
<dbReference type="PRINTS" id="PR00069">
    <property type="entry name" value="ALDKETRDTASE"/>
</dbReference>
<reference evidence="2 3" key="1">
    <citation type="submission" date="2020-08" db="EMBL/GenBank/DDBJ databases">
        <title>Genomic Encyclopedia of Type Strains, Phase IV (KMG-IV): sequencing the most valuable type-strain genomes for metagenomic binning, comparative biology and taxonomic classification.</title>
        <authorList>
            <person name="Goeker M."/>
        </authorList>
    </citation>
    <scope>NUCLEOTIDE SEQUENCE [LARGE SCALE GENOMIC DNA]</scope>
    <source>
        <strain evidence="2 3">DSM 103725</strain>
    </source>
</reference>
<evidence type="ECO:0000313" key="3">
    <source>
        <dbReference type="Proteomes" id="UP000541810"/>
    </source>
</evidence>
<evidence type="ECO:0000313" key="2">
    <source>
        <dbReference type="EMBL" id="MBB6429439.1"/>
    </source>
</evidence>
<protein>
    <submittedName>
        <fullName evidence="2">Aryl-alcohol dehydrogenase-like predicted oxidoreductase</fullName>
    </submittedName>
</protein>
<dbReference type="InterPro" id="IPR023210">
    <property type="entry name" value="NADP_OxRdtase_dom"/>
</dbReference>
<dbReference type="InterPro" id="IPR053135">
    <property type="entry name" value="AKR2_Oxidoreductase"/>
</dbReference>
<dbReference type="SUPFAM" id="SSF51430">
    <property type="entry name" value="NAD(P)-linked oxidoreductase"/>
    <property type="match status" value="1"/>
</dbReference>
<feature type="domain" description="NADP-dependent oxidoreductase" evidence="1">
    <location>
        <begin position="25"/>
        <end position="215"/>
    </location>
</feature>
<comment type="caution">
    <text evidence="2">The sequence shown here is derived from an EMBL/GenBank/DDBJ whole genome shotgun (WGS) entry which is preliminary data.</text>
</comment>
<sequence length="307" mass="33355">MKTTTLGRTGLEVSIAGLGCGGHSRLGISYGKDFDHAVGVLRRAIELGVNFIDTATNYQTEPHVARAIAEVPRDSVVISSKCGVADEQGLLTGDAYVAKLEASLQRLETDYVDIYHLHGLQPTHCDHALQEIVPALQRAKEQGKLRHLAVSEAFETDRGHKTLKRVLDADVFDVMMVGFNPLNPSARRDVFPATLKQGVGTLGMFAVRQALTRPERLREVVAELIEAGKIDPQTVDHDDPLGFLGDVTDAGYRFSAHEPGLDVVLFGTGNPEHLETNLQSINADPLPAEQHAKLTELFGQLDTHSGN</sequence>
<dbReference type="PANTHER" id="PTHR43312:SF1">
    <property type="entry name" value="NADP-DEPENDENT OXIDOREDUCTASE DOMAIN-CONTAINING PROTEIN"/>
    <property type="match status" value="1"/>
</dbReference>
<dbReference type="AlphaFoldDB" id="A0A7X0H567"/>
<evidence type="ECO:0000259" key="1">
    <source>
        <dbReference type="Pfam" id="PF00248"/>
    </source>
</evidence>
<dbReference type="Pfam" id="PF00248">
    <property type="entry name" value="Aldo_ket_red"/>
    <property type="match status" value="1"/>
</dbReference>
<name>A0A7X0H567_9BACT</name>
<dbReference type="RefSeq" id="WP_184677018.1">
    <property type="nucleotide sequence ID" value="NZ_JACHGY010000001.1"/>
</dbReference>
<proteinExistence type="predicted"/>
<dbReference type="InterPro" id="IPR020471">
    <property type="entry name" value="AKR"/>
</dbReference>
<dbReference type="CDD" id="cd19105">
    <property type="entry name" value="AKR_unchar"/>
    <property type="match status" value="1"/>
</dbReference>
<dbReference type="Gene3D" id="3.20.20.100">
    <property type="entry name" value="NADP-dependent oxidoreductase domain"/>
    <property type="match status" value="1"/>
</dbReference>
<dbReference type="EMBL" id="JACHGY010000001">
    <property type="protein sequence ID" value="MBB6429439.1"/>
    <property type="molecule type" value="Genomic_DNA"/>
</dbReference>
<dbReference type="InterPro" id="IPR036812">
    <property type="entry name" value="NAD(P)_OxRdtase_dom_sf"/>
</dbReference>
<accession>A0A7X0H567</accession>